<evidence type="ECO:0000313" key="2">
    <source>
        <dbReference type="EMBL" id="KZV35201.1"/>
    </source>
</evidence>
<evidence type="ECO:0000256" key="1">
    <source>
        <dbReference type="SAM" id="MobiDB-lite"/>
    </source>
</evidence>
<accession>A0A2Z7BKT3</accession>
<sequence length="91" mass="9872">MSRDIISGPEDRAACSKCRTTPRGREGYTKTYTKLGRVSRGEGHVSKSPTSLRIFLSSKITENCGDNLAQDNHQSKSSSYRTSSTALTATA</sequence>
<evidence type="ECO:0000313" key="3">
    <source>
        <dbReference type="Proteomes" id="UP000250235"/>
    </source>
</evidence>
<name>A0A2Z7BKT3_9LAMI</name>
<feature type="region of interest" description="Disordered" evidence="1">
    <location>
        <begin position="67"/>
        <end position="91"/>
    </location>
</feature>
<gene>
    <name evidence="2" type="ORF">F511_09013</name>
</gene>
<proteinExistence type="predicted"/>
<organism evidence="2 3">
    <name type="scientific">Dorcoceras hygrometricum</name>
    <dbReference type="NCBI Taxonomy" id="472368"/>
    <lineage>
        <taxon>Eukaryota</taxon>
        <taxon>Viridiplantae</taxon>
        <taxon>Streptophyta</taxon>
        <taxon>Embryophyta</taxon>
        <taxon>Tracheophyta</taxon>
        <taxon>Spermatophyta</taxon>
        <taxon>Magnoliopsida</taxon>
        <taxon>eudicotyledons</taxon>
        <taxon>Gunneridae</taxon>
        <taxon>Pentapetalae</taxon>
        <taxon>asterids</taxon>
        <taxon>lamiids</taxon>
        <taxon>Lamiales</taxon>
        <taxon>Gesneriaceae</taxon>
        <taxon>Didymocarpoideae</taxon>
        <taxon>Trichosporeae</taxon>
        <taxon>Loxocarpinae</taxon>
        <taxon>Dorcoceras</taxon>
    </lineage>
</organism>
<reference evidence="2 3" key="1">
    <citation type="journal article" date="2015" name="Proc. Natl. Acad. Sci. U.S.A.">
        <title>The resurrection genome of Boea hygrometrica: A blueprint for survival of dehydration.</title>
        <authorList>
            <person name="Xiao L."/>
            <person name="Yang G."/>
            <person name="Zhang L."/>
            <person name="Yang X."/>
            <person name="Zhao S."/>
            <person name="Ji Z."/>
            <person name="Zhou Q."/>
            <person name="Hu M."/>
            <person name="Wang Y."/>
            <person name="Chen M."/>
            <person name="Xu Y."/>
            <person name="Jin H."/>
            <person name="Xiao X."/>
            <person name="Hu G."/>
            <person name="Bao F."/>
            <person name="Hu Y."/>
            <person name="Wan P."/>
            <person name="Li L."/>
            <person name="Deng X."/>
            <person name="Kuang T."/>
            <person name="Xiang C."/>
            <person name="Zhu J.K."/>
            <person name="Oliver M.J."/>
            <person name="He Y."/>
        </authorList>
    </citation>
    <scope>NUCLEOTIDE SEQUENCE [LARGE SCALE GENOMIC DNA]</scope>
    <source>
        <strain evidence="3">cv. XS01</strain>
    </source>
</reference>
<dbReference type="EMBL" id="KV004986">
    <property type="protein sequence ID" value="KZV35201.1"/>
    <property type="molecule type" value="Genomic_DNA"/>
</dbReference>
<dbReference type="Proteomes" id="UP000250235">
    <property type="component" value="Unassembled WGS sequence"/>
</dbReference>
<protein>
    <submittedName>
        <fullName evidence="2">Uncharacterized protein</fullName>
    </submittedName>
</protein>
<dbReference type="AlphaFoldDB" id="A0A2Z7BKT3"/>
<keyword evidence="3" id="KW-1185">Reference proteome</keyword>
<feature type="compositionally biased region" description="Low complexity" evidence="1">
    <location>
        <begin position="75"/>
        <end position="91"/>
    </location>
</feature>